<dbReference type="Proteomes" id="UP000728032">
    <property type="component" value="Unassembled WGS sequence"/>
</dbReference>
<dbReference type="Pfam" id="PF00135">
    <property type="entry name" value="COesterase"/>
    <property type="match status" value="1"/>
</dbReference>
<dbReference type="PANTHER" id="PTHR43903">
    <property type="entry name" value="NEUROLIGIN"/>
    <property type="match status" value="1"/>
</dbReference>
<evidence type="ECO:0000313" key="4">
    <source>
        <dbReference type="EMBL" id="CAD7641420.1"/>
    </source>
</evidence>
<dbReference type="SUPFAM" id="SSF53474">
    <property type="entry name" value="alpha/beta-Hydrolases"/>
    <property type="match status" value="1"/>
</dbReference>
<dbReference type="InterPro" id="IPR029058">
    <property type="entry name" value="AB_hydrolase_fold"/>
</dbReference>
<proteinExistence type="inferred from homology"/>
<dbReference type="AlphaFoldDB" id="A0A7R9LIA2"/>
<evidence type="ECO:0000259" key="3">
    <source>
        <dbReference type="Pfam" id="PF00135"/>
    </source>
</evidence>
<accession>A0A7R9LIA2</accession>
<evidence type="ECO:0000256" key="1">
    <source>
        <dbReference type="ARBA" id="ARBA00005964"/>
    </source>
</evidence>
<dbReference type="EMBL" id="OC915666">
    <property type="protein sequence ID" value="CAD7641420.1"/>
    <property type="molecule type" value="Genomic_DNA"/>
</dbReference>
<protein>
    <recommendedName>
        <fullName evidence="3">Carboxylesterase type B domain-containing protein</fullName>
    </recommendedName>
</protein>
<dbReference type="EMBL" id="CAJPVJ010000841">
    <property type="protein sequence ID" value="CAG2163519.1"/>
    <property type="molecule type" value="Genomic_DNA"/>
</dbReference>
<evidence type="ECO:0000256" key="2">
    <source>
        <dbReference type="ARBA" id="ARBA00023180"/>
    </source>
</evidence>
<evidence type="ECO:0000313" key="5">
    <source>
        <dbReference type="Proteomes" id="UP000728032"/>
    </source>
</evidence>
<name>A0A7R9LIA2_9ACAR</name>
<organism evidence="4">
    <name type="scientific">Oppiella nova</name>
    <dbReference type="NCBI Taxonomy" id="334625"/>
    <lineage>
        <taxon>Eukaryota</taxon>
        <taxon>Metazoa</taxon>
        <taxon>Ecdysozoa</taxon>
        <taxon>Arthropoda</taxon>
        <taxon>Chelicerata</taxon>
        <taxon>Arachnida</taxon>
        <taxon>Acari</taxon>
        <taxon>Acariformes</taxon>
        <taxon>Sarcoptiformes</taxon>
        <taxon>Oribatida</taxon>
        <taxon>Brachypylina</taxon>
        <taxon>Oppioidea</taxon>
        <taxon>Oppiidae</taxon>
        <taxon>Oppiella</taxon>
    </lineage>
</organism>
<keyword evidence="2" id="KW-0325">Glycoprotein</keyword>
<comment type="similarity">
    <text evidence="1">Belongs to the type-B carboxylesterase/lipase family.</text>
</comment>
<sequence>MDQVAALHWLQENIAEFGGQPNNVTIIGHGYGAACAHLLMISPMAKGLFSRVILMSGSALSPWAIARDADLYAKTIAQELNCPVHDNALMVDCLRQKRIDELFSVDYSVPDHLTAFGPIIDGIVVPSEPRYLMQTESEHRSSRLAHHSDLLIGVTRVLRGGQKLSVLLSVP</sequence>
<keyword evidence="5" id="KW-1185">Reference proteome</keyword>
<dbReference type="InterPro" id="IPR051093">
    <property type="entry name" value="Neuroligin/BSAL"/>
</dbReference>
<dbReference type="InterPro" id="IPR002018">
    <property type="entry name" value="CarbesteraseB"/>
</dbReference>
<feature type="domain" description="Carboxylesterase type B" evidence="3">
    <location>
        <begin position="1"/>
        <end position="155"/>
    </location>
</feature>
<gene>
    <name evidence="4" type="ORF">ONB1V03_LOCUS3093</name>
</gene>
<dbReference type="Gene3D" id="3.40.50.1820">
    <property type="entry name" value="alpha/beta hydrolase"/>
    <property type="match status" value="1"/>
</dbReference>
<reference evidence="4" key="1">
    <citation type="submission" date="2020-11" db="EMBL/GenBank/DDBJ databases">
        <authorList>
            <person name="Tran Van P."/>
        </authorList>
    </citation>
    <scope>NUCLEOTIDE SEQUENCE</scope>
</reference>
<dbReference type="OrthoDB" id="6494471at2759"/>